<gene>
    <name evidence="12" type="ordered locus">AXX17_At5g51370</name>
</gene>
<comment type="caution">
    <text evidence="12">The sequence shown here is derived from an EMBL/GenBank/DDBJ whole genome shotgun (WGS) entry which is preliminary data.</text>
</comment>
<dbReference type="PANTHER" id="PTHR34960:SF1">
    <property type="entry name" value="EMB|CAB68146.1-RELATED"/>
    <property type="match status" value="1"/>
</dbReference>
<dbReference type="GO" id="GO:0003723">
    <property type="term" value="F:RNA binding"/>
    <property type="evidence" value="ECO:0007669"/>
    <property type="project" value="UniProtKB-KW"/>
</dbReference>
<dbReference type="NCBIfam" id="NF003276">
    <property type="entry name" value="PRK04266.1-2"/>
    <property type="match status" value="1"/>
</dbReference>
<reference evidence="13" key="1">
    <citation type="journal article" date="2016" name="Proc. Natl. Acad. Sci. U.S.A.">
        <title>Chromosome-level assembly of Arabidopsis thaliana Ler reveals the extent of translocation and inversion polymorphisms.</title>
        <authorList>
            <person name="Zapata L."/>
            <person name="Ding J."/>
            <person name="Willing E.M."/>
            <person name="Hartwig B."/>
            <person name="Bezdan D."/>
            <person name="Jiao W.B."/>
            <person name="Patel V."/>
            <person name="Velikkakam James G."/>
            <person name="Koornneef M."/>
            <person name="Ossowski S."/>
            <person name="Schneeberger K."/>
        </authorList>
    </citation>
    <scope>NUCLEOTIDE SEQUENCE [LARGE SCALE GENOMIC DNA]</scope>
    <source>
        <strain evidence="13">cv. Landsberg erecta</strain>
    </source>
</reference>
<comment type="similarity">
    <text evidence="2">Belongs to the methyltransferase superfamily. Fibrillarin family.</text>
</comment>
<sequence>MKPPQRGRGGGVRGGRGLARGGEGSAVRGSGRGGESGRGRGPGRVKSESDGGIKGGSKVLVTPHRHAGVFVAKSKADALVTKNLVPGEIIYNEKRIFVQNEDRSTVEYRVWNPHRSKLADAITTGVDNIWIKPGVKVLYLGASSGYTVSHVSDIVGPEGCVYAVEHSDICGKVLMNMAEKRTNVIPIIEDARHPAKYRMLVGMVDIIFSDVNHPEQAKILSLNASYFLKSGGHFMISIKANSIDSTIAAETVYQMEVEKLQMEELRPTEILHLDSCEEKHACVFGGYRLPRKSTTRGMGLFLVLFPDHNNNDSSSSYSPAKTTFRSKLSSRLLLSKAESTISSCIILLFLTLFLFTLSTFEEPSSRFPAISSPHRRFLLNRNIISRRFALQGMGTLFLRGTKSMHDLIIAHIASVTTENDLRLFIRLLHRSGVTSKSDVVLLFNSPSSTTIFTELIEQENNSFLKLVHVHRNDSMTSSSSSSEPVIWGKKSRHRANYNSNELTHGSIVGFDVTELDPENSLSGFMDQVPLSLRRWACYPMLLGRVRRSFKHVMLVDAKTSFFIGDPFTRIRNRSPDSVLFFFSKHKNASEVNPEILIGGAKGIRRLSSSMHTEIVRATMMKKNSVTEVTESVVLSQLVGNVHMTKNFQVVLSESVVPEAN</sequence>
<keyword evidence="8" id="KW-0539">Nucleus</keyword>
<evidence type="ECO:0000259" key="11">
    <source>
        <dbReference type="Pfam" id="PF25002"/>
    </source>
</evidence>
<dbReference type="Proteomes" id="UP000078284">
    <property type="component" value="Chromosome 5"/>
</dbReference>
<comment type="subcellular location">
    <subcellularLocation>
        <location evidence="1">Nucleus</location>
        <location evidence="1">Nucleolus</location>
    </subcellularLocation>
</comment>
<dbReference type="GO" id="GO:0032259">
    <property type="term" value="P:methylation"/>
    <property type="evidence" value="ECO:0007669"/>
    <property type="project" value="UniProtKB-KW"/>
</dbReference>
<evidence type="ECO:0000256" key="10">
    <source>
        <dbReference type="SAM" id="MobiDB-lite"/>
    </source>
</evidence>
<dbReference type="InterPro" id="IPR029063">
    <property type="entry name" value="SAM-dependent_MTases_sf"/>
</dbReference>
<evidence type="ECO:0000256" key="6">
    <source>
        <dbReference type="ARBA" id="ARBA00022691"/>
    </source>
</evidence>
<dbReference type="InterPro" id="IPR000692">
    <property type="entry name" value="Fibrillarin"/>
</dbReference>
<feature type="region of interest" description="Disordered" evidence="10">
    <location>
        <begin position="1"/>
        <end position="58"/>
    </location>
</feature>
<proteinExistence type="inferred from homology"/>
<evidence type="ECO:0000256" key="3">
    <source>
        <dbReference type="ARBA" id="ARBA00022552"/>
    </source>
</evidence>
<keyword evidence="6" id="KW-0949">S-adenosyl-L-methionine</keyword>
<evidence type="ECO:0000256" key="1">
    <source>
        <dbReference type="ARBA" id="ARBA00004604"/>
    </source>
</evidence>
<dbReference type="GO" id="GO:0008168">
    <property type="term" value="F:methyltransferase activity"/>
    <property type="evidence" value="ECO:0007669"/>
    <property type="project" value="UniProtKB-KW"/>
</dbReference>
<dbReference type="SMART" id="SM01206">
    <property type="entry name" value="Fibrillarin"/>
    <property type="match status" value="1"/>
</dbReference>
<feature type="domain" description="DUF7780" evidence="11">
    <location>
        <begin position="388"/>
        <end position="653"/>
    </location>
</feature>
<dbReference type="SUPFAM" id="SSF53335">
    <property type="entry name" value="S-adenosyl-L-methionine-dependent methyltransferases"/>
    <property type="match status" value="1"/>
</dbReference>
<evidence type="ECO:0000313" key="12">
    <source>
        <dbReference type="EMBL" id="OAO94547.1"/>
    </source>
</evidence>
<evidence type="ECO:0000256" key="2">
    <source>
        <dbReference type="ARBA" id="ARBA00010632"/>
    </source>
</evidence>
<dbReference type="PRINTS" id="PR00052">
    <property type="entry name" value="FIBRILLARIN"/>
</dbReference>
<dbReference type="Pfam" id="PF25002">
    <property type="entry name" value="DUF7780"/>
    <property type="match status" value="1"/>
</dbReference>
<dbReference type="FunFam" id="3.30.200.20:FF:000056">
    <property type="entry name" value="Fibrillarin like 1"/>
    <property type="match status" value="1"/>
</dbReference>
<keyword evidence="3" id="KW-0698">rRNA processing</keyword>
<dbReference type="GO" id="GO:0006364">
    <property type="term" value="P:rRNA processing"/>
    <property type="evidence" value="ECO:0007669"/>
    <property type="project" value="UniProtKB-KW"/>
</dbReference>
<evidence type="ECO:0000256" key="7">
    <source>
        <dbReference type="ARBA" id="ARBA00022884"/>
    </source>
</evidence>
<dbReference type="Pfam" id="PF01269">
    <property type="entry name" value="Fibrillarin"/>
    <property type="match status" value="1"/>
</dbReference>
<dbReference type="PANTHER" id="PTHR34960">
    <property type="entry name" value="EMB|CAB68146.1-RELATED"/>
    <property type="match status" value="1"/>
</dbReference>
<evidence type="ECO:0000256" key="9">
    <source>
        <dbReference type="ARBA" id="ARBA00023274"/>
    </source>
</evidence>
<organism evidence="12 13">
    <name type="scientific">Arabidopsis thaliana</name>
    <name type="common">Mouse-ear cress</name>
    <dbReference type="NCBI Taxonomy" id="3702"/>
    <lineage>
        <taxon>Eukaryota</taxon>
        <taxon>Viridiplantae</taxon>
        <taxon>Streptophyta</taxon>
        <taxon>Embryophyta</taxon>
        <taxon>Tracheophyta</taxon>
        <taxon>Spermatophyta</taxon>
        <taxon>Magnoliopsida</taxon>
        <taxon>eudicotyledons</taxon>
        <taxon>Gunneridae</taxon>
        <taxon>Pentapetalae</taxon>
        <taxon>rosids</taxon>
        <taxon>malvids</taxon>
        <taxon>Brassicales</taxon>
        <taxon>Brassicaceae</taxon>
        <taxon>Camelineae</taxon>
        <taxon>Arabidopsis</taxon>
    </lineage>
</organism>
<keyword evidence="9" id="KW-0687">Ribonucleoprotein</keyword>
<dbReference type="InterPro" id="IPR056682">
    <property type="entry name" value="DUF7780"/>
</dbReference>
<keyword evidence="4" id="KW-0489">Methyltransferase</keyword>
<dbReference type="ExpressionAtlas" id="A0A178UMH5">
    <property type="expression patterns" value="baseline and differential"/>
</dbReference>
<dbReference type="AlphaFoldDB" id="A0A178UMH5"/>
<accession>A0A178UMH5</accession>
<dbReference type="GO" id="GO:0005730">
    <property type="term" value="C:nucleolus"/>
    <property type="evidence" value="ECO:0007669"/>
    <property type="project" value="UniProtKB-SubCell"/>
</dbReference>
<dbReference type="EMBL" id="LUHQ01000005">
    <property type="protein sequence ID" value="OAO94547.1"/>
    <property type="molecule type" value="Genomic_DNA"/>
</dbReference>
<protein>
    <recommendedName>
        <fullName evidence="11">DUF7780 domain-containing protein</fullName>
    </recommendedName>
</protein>
<dbReference type="GO" id="GO:1990904">
    <property type="term" value="C:ribonucleoprotein complex"/>
    <property type="evidence" value="ECO:0007669"/>
    <property type="project" value="UniProtKB-KW"/>
</dbReference>
<keyword evidence="5" id="KW-0808">Transferase</keyword>
<evidence type="ECO:0000313" key="13">
    <source>
        <dbReference type="Proteomes" id="UP000078284"/>
    </source>
</evidence>
<evidence type="ECO:0000256" key="5">
    <source>
        <dbReference type="ARBA" id="ARBA00022679"/>
    </source>
</evidence>
<evidence type="ECO:0000256" key="4">
    <source>
        <dbReference type="ARBA" id="ARBA00022603"/>
    </source>
</evidence>
<feature type="compositionally biased region" description="Gly residues" evidence="10">
    <location>
        <begin position="7"/>
        <end position="42"/>
    </location>
</feature>
<name>A0A178UMH5_ARATH</name>
<keyword evidence="7" id="KW-0694">RNA-binding</keyword>
<dbReference type="Gene3D" id="3.40.50.150">
    <property type="entry name" value="Vaccinia Virus protein VP39"/>
    <property type="match status" value="1"/>
</dbReference>
<dbReference type="Gene3D" id="3.30.200.20">
    <property type="entry name" value="Phosphorylase Kinase, domain 1"/>
    <property type="match status" value="1"/>
</dbReference>
<evidence type="ECO:0000256" key="8">
    <source>
        <dbReference type="ARBA" id="ARBA00023242"/>
    </source>
</evidence>